<dbReference type="RefSeq" id="WP_048917458.1">
    <property type="nucleotide sequence ID" value="NZ_CAKKMT010000005.1"/>
</dbReference>
<accession>A0ABU8DFN2</accession>
<organism evidence="1 2">
    <name type="scientific">Erwinia aphidicola</name>
    <dbReference type="NCBI Taxonomy" id="68334"/>
    <lineage>
        <taxon>Bacteria</taxon>
        <taxon>Pseudomonadati</taxon>
        <taxon>Pseudomonadota</taxon>
        <taxon>Gammaproteobacteria</taxon>
        <taxon>Enterobacterales</taxon>
        <taxon>Erwiniaceae</taxon>
        <taxon>Erwinia</taxon>
    </lineage>
</organism>
<protein>
    <submittedName>
        <fullName evidence="1">DUF4762 family protein</fullName>
    </submittedName>
</protein>
<keyword evidence="2" id="KW-1185">Reference proteome</keyword>
<dbReference type="InterPro" id="IPR031882">
    <property type="entry name" value="DUF4762"/>
</dbReference>
<proteinExistence type="predicted"/>
<name>A0ABU8DFN2_ERWAP</name>
<reference evidence="1 2" key="1">
    <citation type="submission" date="2024-02" db="EMBL/GenBank/DDBJ databases">
        <title>First report Erwinia aphidicola in onion in Chile.</title>
        <authorList>
            <person name="Valenzuela M."/>
            <person name="Pena M."/>
            <person name="Dutta B."/>
        </authorList>
    </citation>
    <scope>NUCLEOTIDE SEQUENCE [LARGE SCALE GENOMIC DNA]</scope>
    <source>
        <strain evidence="1 2">QCJ3A</strain>
    </source>
</reference>
<dbReference type="EMBL" id="JBANEI010000007">
    <property type="protein sequence ID" value="MEI2682332.1"/>
    <property type="molecule type" value="Genomic_DNA"/>
</dbReference>
<evidence type="ECO:0000313" key="1">
    <source>
        <dbReference type="EMBL" id="MEI2682332.1"/>
    </source>
</evidence>
<sequence>MKKVTAVEAARIIGGTCKTCESTYQLITSGSVKSCKLVTTCTDKHGTVISSTSKDAASSNCGVLN</sequence>
<comment type="caution">
    <text evidence="1">The sequence shown here is derived from an EMBL/GenBank/DDBJ whole genome shotgun (WGS) entry which is preliminary data.</text>
</comment>
<dbReference type="GeneID" id="89474511"/>
<dbReference type="Proteomes" id="UP001306592">
    <property type="component" value="Unassembled WGS sequence"/>
</dbReference>
<gene>
    <name evidence="1" type="ORF">V8N49_11775</name>
</gene>
<dbReference type="Pfam" id="PF15959">
    <property type="entry name" value="DUF4762"/>
    <property type="match status" value="1"/>
</dbReference>
<evidence type="ECO:0000313" key="2">
    <source>
        <dbReference type="Proteomes" id="UP001306592"/>
    </source>
</evidence>